<evidence type="ECO:0000256" key="2">
    <source>
        <dbReference type="ARBA" id="ARBA00022842"/>
    </source>
</evidence>
<comment type="caution">
    <text evidence="4">The sequence shown here is derived from an EMBL/GenBank/DDBJ whole genome shotgun (WGS) entry which is preliminary data.</text>
</comment>
<gene>
    <name evidence="4" type="ORF">DI565_02055</name>
</gene>
<dbReference type="InterPro" id="IPR029044">
    <property type="entry name" value="Nucleotide-diphossugar_trans"/>
</dbReference>
<proteinExistence type="predicted"/>
<name>A0A2W5KQ22_ANCNO</name>
<dbReference type="Gene3D" id="3.90.550.10">
    <property type="entry name" value="Spore Coat Polysaccharide Biosynthesis Protein SpsA, Chain A"/>
    <property type="match status" value="1"/>
</dbReference>
<evidence type="ECO:0000256" key="1">
    <source>
        <dbReference type="ARBA" id="ARBA00022679"/>
    </source>
</evidence>
<feature type="domain" description="MobA-like NTP transferase" evidence="3">
    <location>
        <begin position="22"/>
        <end position="128"/>
    </location>
</feature>
<protein>
    <recommendedName>
        <fullName evidence="3">MobA-like NTP transferase domain-containing protein</fullName>
    </recommendedName>
</protein>
<evidence type="ECO:0000313" key="4">
    <source>
        <dbReference type="EMBL" id="PZQ19186.1"/>
    </source>
</evidence>
<evidence type="ECO:0000259" key="3">
    <source>
        <dbReference type="Pfam" id="PF12804"/>
    </source>
</evidence>
<dbReference type="SUPFAM" id="SSF53448">
    <property type="entry name" value="Nucleotide-diphospho-sugar transferases"/>
    <property type="match status" value="1"/>
</dbReference>
<dbReference type="Proteomes" id="UP000249577">
    <property type="component" value="Unassembled WGS sequence"/>
</dbReference>
<keyword evidence="2" id="KW-0460">Magnesium</keyword>
<sequence>MTSALILAGTRRGGDKLAEAEGVTHKALIEVGGRPMIDRVVDAIRASGRIDRILVSINKPRQIRLPGVEVIRSSKTLAESVTEGVSVLGAPVLITTADHALLEPEWIRYFLDNAPPVDCALALARAETVMQAAPDTKRTFIKLADGSFSGCNLFYMRDLNALKGIDLWREFEQLRKQPLKMLQKLGPSAILAYATGRLTTTRVAKEVERMTGGLTADVVEMPFGRAAIDVDKPQDLDLVRRLVAEDAAA</sequence>
<reference evidence="4 5" key="1">
    <citation type="submission" date="2017-08" db="EMBL/GenBank/DDBJ databases">
        <title>Infants hospitalized years apart are colonized by the same room-sourced microbial strains.</title>
        <authorList>
            <person name="Brooks B."/>
            <person name="Olm M.R."/>
            <person name="Firek B.A."/>
            <person name="Baker R."/>
            <person name="Thomas B.C."/>
            <person name="Morowitz M.J."/>
            <person name="Banfield J.F."/>
        </authorList>
    </citation>
    <scope>NUCLEOTIDE SEQUENCE [LARGE SCALE GENOMIC DNA]</scope>
    <source>
        <strain evidence="4">S2_005_003_R2_43</strain>
    </source>
</reference>
<evidence type="ECO:0000313" key="5">
    <source>
        <dbReference type="Proteomes" id="UP000249577"/>
    </source>
</evidence>
<keyword evidence="1" id="KW-0808">Transferase</keyword>
<dbReference type="GO" id="GO:0016779">
    <property type="term" value="F:nucleotidyltransferase activity"/>
    <property type="evidence" value="ECO:0007669"/>
    <property type="project" value="TreeGrafter"/>
</dbReference>
<accession>A0A2W5KQ22</accession>
<dbReference type="PANTHER" id="PTHR19136">
    <property type="entry name" value="MOLYBDENUM COFACTOR GUANYLYLTRANSFERASE"/>
    <property type="match status" value="1"/>
</dbReference>
<organism evidence="4 5">
    <name type="scientific">Ancylobacter novellus</name>
    <name type="common">Thiobacillus novellus</name>
    <dbReference type="NCBI Taxonomy" id="921"/>
    <lineage>
        <taxon>Bacteria</taxon>
        <taxon>Pseudomonadati</taxon>
        <taxon>Pseudomonadota</taxon>
        <taxon>Alphaproteobacteria</taxon>
        <taxon>Hyphomicrobiales</taxon>
        <taxon>Xanthobacteraceae</taxon>
        <taxon>Ancylobacter</taxon>
    </lineage>
</organism>
<dbReference type="Pfam" id="PF12804">
    <property type="entry name" value="NTP_transf_3"/>
    <property type="match status" value="1"/>
</dbReference>
<dbReference type="AlphaFoldDB" id="A0A2W5KQ22"/>
<dbReference type="InterPro" id="IPR025877">
    <property type="entry name" value="MobA-like_NTP_Trfase"/>
</dbReference>
<dbReference type="PANTHER" id="PTHR19136:SF81">
    <property type="entry name" value="MOLYBDENUM COFACTOR GUANYLYLTRANSFERASE"/>
    <property type="match status" value="1"/>
</dbReference>
<dbReference type="EMBL" id="QFPN01000001">
    <property type="protein sequence ID" value="PZQ19186.1"/>
    <property type="molecule type" value="Genomic_DNA"/>
</dbReference>